<dbReference type="Pfam" id="PF00691">
    <property type="entry name" value="OmpA"/>
    <property type="match status" value="1"/>
</dbReference>
<dbReference type="Gene3D" id="2.60.40.1120">
    <property type="entry name" value="Carboxypeptidase-like, regulatory domain"/>
    <property type="match status" value="1"/>
</dbReference>
<evidence type="ECO:0000256" key="1">
    <source>
        <dbReference type="ARBA" id="ARBA00004442"/>
    </source>
</evidence>
<sequence>MKSKITTSVSLLGSGQKFKKNNFKLMSNKTYVTFSLIFLLTASYGQNTATAKADKLFESYQYVAAIEEYQRLAESKGANEYIYAQLAESYYNVFDSENASKWYAKATAKGKADAETYYRYAQTLKVLGKYQEANKQMDVFAKMMPKDERAKEHLANPNYIPSLANNSKLFDVASTNIDSKGQSDFGALLTNDNTLYFASTRNSSNKTDKWNNQPYLDIYQSTKQSNGSFSEPTPLRELNTPFHDGPLTLSADGNTMFFARDGHSEKQYEKNKKTNTQVGQQGIYKATKVDGKWSNVEAMPFNSTAYSVTNPSLSKDGKTLYFASNMPGGLGESDIWKVSIEANGYGKPQNLGANVNTADKENFPFIDEDNTLYFATMGRQGFGGYDVYRANLNDSKPAQNLGKPVNSEKDDFSFSYNKNLNVGYFSTNRKGTDAIFSASPICKAEAIVLVTNAKTNAPLSNATVAILDLKGNVIATEKTNAAGRVSYPIECNLGYGLQAAAQNFESATSAVKADKAGETTIEIALVPSEVIITDTEVILNPIYFEYDKSNITAQGAVELNKLVKVMQDNPSMVIFVKSHTDSKGSLNYNLNLSERRAQSTVQYLISKGITQGRISGKGYGSTEQKVKCGTNCTPEQDAQNRRSEFLIIKK</sequence>
<keyword evidence="3" id="KW-0998">Cell outer membrane</keyword>
<keyword evidence="7" id="KW-1185">Reference proteome</keyword>
<dbReference type="PROSITE" id="PS51123">
    <property type="entry name" value="OMPA_2"/>
    <property type="match status" value="1"/>
</dbReference>
<dbReference type="CDD" id="cd07185">
    <property type="entry name" value="OmpA_C-like"/>
    <property type="match status" value="1"/>
</dbReference>
<reference evidence="6 7" key="1">
    <citation type="submission" date="2024-04" db="EMBL/GenBank/DDBJ databases">
        <title>draft genome sequnece of Flavobacterium buctense JCM 30750.</title>
        <authorList>
            <person name="Kim D.-U."/>
        </authorList>
    </citation>
    <scope>NUCLEOTIDE SEQUENCE [LARGE SCALE GENOMIC DNA]</scope>
    <source>
        <strain evidence="6 7">JCM 30750</strain>
    </source>
</reference>
<name>A0ABU9E3E4_9FLAO</name>
<dbReference type="SUPFAM" id="SSF82171">
    <property type="entry name" value="DPP6 N-terminal domain-like"/>
    <property type="match status" value="1"/>
</dbReference>
<comment type="subcellular location">
    <subcellularLocation>
        <location evidence="1">Cell outer membrane</location>
    </subcellularLocation>
</comment>
<dbReference type="PANTHER" id="PTHR30329:SF21">
    <property type="entry name" value="LIPOPROTEIN YIAD-RELATED"/>
    <property type="match status" value="1"/>
</dbReference>
<dbReference type="InterPro" id="IPR036737">
    <property type="entry name" value="OmpA-like_sf"/>
</dbReference>
<dbReference type="Pfam" id="PF07676">
    <property type="entry name" value="PD40"/>
    <property type="match status" value="2"/>
</dbReference>
<dbReference type="PRINTS" id="PR01021">
    <property type="entry name" value="OMPADOMAIN"/>
</dbReference>
<dbReference type="InterPro" id="IPR011990">
    <property type="entry name" value="TPR-like_helical_dom_sf"/>
</dbReference>
<dbReference type="EMBL" id="JBBPCB010000010">
    <property type="protein sequence ID" value="MEK8181179.1"/>
    <property type="molecule type" value="Genomic_DNA"/>
</dbReference>
<evidence type="ECO:0000256" key="4">
    <source>
        <dbReference type="PROSITE-ProRule" id="PRU00473"/>
    </source>
</evidence>
<evidence type="ECO:0000313" key="6">
    <source>
        <dbReference type="EMBL" id="MEK8181179.1"/>
    </source>
</evidence>
<dbReference type="InterPro" id="IPR006665">
    <property type="entry name" value="OmpA-like"/>
</dbReference>
<evidence type="ECO:0000259" key="5">
    <source>
        <dbReference type="PROSITE" id="PS51123"/>
    </source>
</evidence>
<dbReference type="Gene3D" id="2.120.10.30">
    <property type="entry name" value="TolB, C-terminal domain"/>
    <property type="match status" value="1"/>
</dbReference>
<dbReference type="Gene3D" id="3.30.1330.60">
    <property type="entry name" value="OmpA-like domain"/>
    <property type="match status" value="1"/>
</dbReference>
<dbReference type="Gene3D" id="1.25.40.10">
    <property type="entry name" value="Tetratricopeptide repeat domain"/>
    <property type="match status" value="1"/>
</dbReference>
<dbReference type="InterPro" id="IPR006664">
    <property type="entry name" value="OMP_bac"/>
</dbReference>
<accession>A0ABU9E3E4</accession>
<dbReference type="SUPFAM" id="SSF103088">
    <property type="entry name" value="OmpA-like"/>
    <property type="match status" value="1"/>
</dbReference>
<dbReference type="PANTHER" id="PTHR30329">
    <property type="entry name" value="STATOR ELEMENT OF FLAGELLAR MOTOR COMPLEX"/>
    <property type="match status" value="1"/>
</dbReference>
<dbReference type="InterPro" id="IPR011042">
    <property type="entry name" value="6-blade_b-propeller_TolB-like"/>
</dbReference>
<dbReference type="Proteomes" id="UP001491349">
    <property type="component" value="Unassembled WGS sequence"/>
</dbReference>
<proteinExistence type="predicted"/>
<gene>
    <name evidence="6" type="ORF">WMW71_12575</name>
</gene>
<feature type="domain" description="OmpA-like" evidence="5">
    <location>
        <begin position="531"/>
        <end position="650"/>
    </location>
</feature>
<organism evidence="6 7">
    <name type="scientific">Flavobacterium buctense</name>
    <dbReference type="NCBI Taxonomy" id="1648146"/>
    <lineage>
        <taxon>Bacteria</taxon>
        <taxon>Pseudomonadati</taxon>
        <taxon>Bacteroidota</taxon>
        <taxon>Flavobacteriia</taxon>
        <taxon>Flavobacteriales</taxon>
        <taxon>Flavobacteriaceae</taxon>
        <taxon>Flavobacterium</taxon>
    </lineage>
</organism>
<dbReference type="InterPro" id="IPR050330">
    <property type="entry name" value="Bact_OuterMem_StrucFunc"/>
</dbReference>
<dbReference type="SUPFAM" id="SSF48452">
    <property type="entry name" value="TPR-like"/>
    <property type="match status" value="1"/>
</dbReference>
<evidence type="ECO:0000256" key="3">
    <source>
        <dbReference type="ARBA" id="ARBA00023237"/>
    </source>
</evidence>
<evidence type="ECO:0000313" key="7">
    <source>
        <dbReference type="Proteomes" id="UP001491349"/>
    </source>
</evidence>
<dbReference type="RefSeq" id="WP_281384532.1">
    <property type="nucleotide sequence ID" value="NZ_JACTAB010000013.1"/>
</dbReference>
<evidence type="ECO:0000256" key="2">
    <source>
        <dbReference type="ARBA" id="ARBA00023136"/>
    </source>
</evidence>
<dbReference type="InterPro" id="IPR011659">
    <property type="entry name" value="WD40"/>
</dbReference>
<protein>
    <submittedName>
        <fullName evidence="6">OmpA family protein</fullName>
    </submittedName>
</protein>
<comment type="caution">
    <text evidence="6">The sequence shown here is derived from an EMBL/GenBank/DDBJ whole genome shotgun (WGS) entry which is preliminary data.</text>
</comment>
<keyword evidence="2 4" id="KW-0472">Membrane</keyword>